<feature type="chain" id="PRO_5003700182" evidence="4">
    <location>
        <begin position="18"/>
        <end position="365"/>
    </location>
</feature>
<feature type="domain" description="Glycoside hydrolase family 5" evidence="5">
    <location>
        <begin position="79"/>
        <end position="321"/>
    </location>
</feature>
<name>I5C2L8_9BACT</name>
<dbReference type="STRING" id="1189621.A3SI_11974"/>
<dbReference type="EMBL" id="AJYA01000024">
    <property type="protein sequence ID" value="EIM76070.1"/>
    <property type="molecule type" value="Genomic_DNA"/>
</dbReference>
<dbReference type="PROSITE" id="PS51257">
    <property type="entry name" value="PROKAR_LIPOPROTEIN"/>
    <property type="match status" value="1"/>
</dbReference>
<dbReference type="RefSeq" id="WP_009055482.1">
    <property type="nucleotide sequence ID" value="NZ_AJYA01000024.1"/>
</dbReference>
<comment type="similarity">
    <text evidence="3">Belongs to the glycosyl hydrolase 5 (cellulase A) family.</text>
</comment>
<dbReference type="GO" id="GO:0000272">
    <property type="term" value="P:polysaccharide catabolic process"/>
    <property type="evidence" value="ECO:0007669"/>
    <property type="project" value="InterPro"/>
</dbReference>
<evidence type="ECO:0000256" key="2">
    <source>
        <dbReference type="ARBA" id="ARBA00023295"/>
    </source>
</evidence>
<evidence type="ECO:0000256" key="1">
    <source>
        <dbReference type="ARBA" id="ARBA00022801"/>
    </source>
</evidence>
<feature type="signal peptide" evidence="4">
    <location>
        <begin position="1"/>
        <end position="17"/>
    </location>
</feature>
<keyword evidence="2 3" id="KW-0326">Glycosidase</keyword>
<dbReference type="Gene3D" id="3.20.20.80">
    <property type="entry name" value="Glycosidases"/>
    <property type="match status" value="1"/>
</dbReference>
<evidence type="ECO:0000313" key="6">
    <source>
        <dbReference type="EMBL" id="EIM76070.1"/>
    </source>
</evidence>
<dbReference type="PATRIC" id="fig|1189621.3.peg.2491"/>
<dbReference type="InterPro" id="IPR001547">
    <property type="entry name" value="Glyco_hydro_5"/>
</dbReference>
<dbReference type="AlphaFoldDB" id="I5C2L8"/>
<dbReference type="GO" id="GO:0004553">
    <property type="term" value="F:hydrolase activity, hydrolyzing O-glycosyl compounds"/>
    <property type="evidence" value="ECO:0007669"/>
    <property type="project" value="InterPro"/>
</dbReference>
<dbReference type="InterPro" id="IPR017853">
    <property type="entry name" value="GH"/>
</dbReference>
<accession>I5C2L8</accession>
<evidence type="ECO:0000259" key="5">
    <source>
        <dbReference type="Pfam" id="PF00150"/>
    </source>
</evidence>
<dbReference type="Proteomes" id="UP000005551">
    <property type="component" value="Unassembled WGS sequence"/>
</dbReference>
<dbReference type="SUPFAM" id="SSF51445">
    <property type="entry name" value="(Trans)glycosidases"/>
    <property type="match status" value="1"/>
</dbReference>
<protein>
    <submittedName>
        <fullName evidence="6">Glycoside hydrolase family protein</fullName>
    </submittedName>
</protein>
<sequence>MLRLPKFLLLTLLSLLAACGWQEPQDPPEFPGVPQLPFLPESIDSTFYIAGHQIFSKDKGPISPNGVNAMQSFGLVDQELMDAWNIQIVREFIGNFNEQPLAGGPIQGTDGVWLHPLQTIVEANRQHGRITILCPFGWVDEQGQQTLLTGLNPSDQSFYPQYLQRLKALAEQFKGQPDVWIEVWNEPYHWNNANGYSHERWLRDMREMSDALRAVPNFENIILIPGNEQGQSEEALLEKGHELMEGRYNLLFDLHAYEKWTENSSQQAIEARFRRLQEAELPFLIGELGVLNVGETLPVAPFLAASARLQVPVLAWLWNDNTPYPNALRQADGSPHADQANNFWGERIYDYLLENNSSPTSFVKP</sequence>
<evidence type="ECO:0000256" key="4">
    <source>
        <dbReference type="SAM" id="SignalP"/>
    </source>
</evidence>
<proteinExistence type="inferred from homology"/>
<dbReference type="Pfam" id="PF00150">
    <property type="entry name" value="Cellulase"/>
    <property type="match status" value="1"/>
</dbReference>
<evidence type="ECO:0000313" key="7">
    <source>
        <dbReference type="Proteomes" id="UP000005551"/>
    </source>
</evidence>
<keyword evidence="1 3" id="KW-0378">Hydrolase</keyword>
<gene>
    <name evidence="6" type="ORF">A3SI_11974</name>
</gene>
<keyword evidence="4" id="KW-0732">Signal</keyword>
<organism evidence="6 7">
    <name type="scientific">Nitritalea halalkaliphila LW7</name>
    <dbReference type="NCBI Taxonomy" id="1189621"/>
    <lineage>
        <taxon>Bacteria</taxon>
        <taxon>Pseudomonadati</taxon>
        <taxon>Bacteroidota</taxon>
        <taxon>Cytophagia</taxon>
        <taxon>Cytophagales</taxon>
        <taxon>Cyclobacteriaceae</taxon>
        <taxon>Nitritalea</taxon>
    </lineage>
</organism>
<comment type="caution">
    <text evidence="6">The sequence shown here is derived from an EMBL/GenBank/DDBJ whole genome shotgun (WGS) entry which is preliminary data.</text>
</comment>
<evidence type="ECO:0000256" key="3">
    <source>
        <dbReference type="RuleBase" id="RU361153"/>
    </source>
</evidence>
<keyword evidence="7" id="KW-1185">Reference proteome</keyword>
<reference evidence="6 7" key="1">
    <citation type="submission" date="2012-05" db="EMBL/GenBank/DDBJ databases">
        <title>Genome sequence of Nitritalea halalkaliphila LW7.</title>
        <authorList>
            <person name="Jangir P.K."/>
            <person name="Singh A."/>
            <person name="Shivaji S."/>
            <person name="Sharma R."/>
        </authorList>
    </citation>
    <scope>NUCLEOTIDE SEQUENCE [LARGE SCALE GENOMIC DNA]</scope>
    <source>
        <strain evidence="6 7">LW7</strain>
    </source>
</reference>